<organism evidence="2 3">
    <name type="scientific">Stenotrophomonas panacihumi</name>
    <dbReference type="NCBI Taxonomy" id="676599"/>
    <lineage>
        <taxon>Bacteria</taxon>
        <taxon>Pseudomonadati</taxon>
        <taxon>Pseudomonadota</taxon>
        <taxon>Gammaproteobacteria</taxon>
        <taxon>Lysobacterales</taxon>
        <taxon>Lysobacteraceae</taxon>
        <taxon>Stenotrophomonas</taxon>
    </lineage>
</organism>
<protein>
    <submittedName>
        <fullName evidence="2">Uncharacterized protein</fullName>
    </submittedName>
</protein>
<proteinExistence type="predicted"/>
<dbReference type="Proteomes" id="UP000051802">
    <property type="component" value="Unassembled WGS sequence"/>
</dbReference>
<feature type="region of interest" description="Disordered" evidence="1">
    <location>
        <begin position="1"/>
        <end position="20"/>
    </location>
</feature>
<reference evidence="2 3" key="1">
    <citation type="submission" date="2015-10" db="EMBL/GenBank/DDBJ databases">
        <title>Genome sequencing and analysis of members of genus Stenotrophomonas.</title>
        <authorList>
            <person name="Patil P.P."/>
            <person name="Midha S."/>
            <person name="Patil P.B."/>
        </authorList>
    </citation>
    <scope>NUCLEOTIDE SEQUENCE [LARGE SCALE GENOMIC DNA]</scope>
    <source>
        <strain evidence="2 3">JCM 16536</strain>
    </source>
</reference>
<dbReference type="AlphaFoldDB" id="A0A0R0AL94"/>
<evidence type="ECO:0000256" key="1">
    <source>
        <dbReference type="SAM" id="MobiDB-lite"/>
    </source>
</evidence>
<name>A0A0R0AL94_9GAMM</name>
<accession>A0A0R0AL94</accession>
<sequence length="60" mass="6541">MMDRQRVGGSDTNPIYRISETANGQSRDKYVVGDTGVAFDTLEAAEAAARELDALTPPRR</sequence>
<evidence type="ECO:0000313" key="3">
    <source>
        <dbReference type="Proteomes" id="UP000051802"/>
    </source>
</evidence>
<dbReference type="STRING" id="676599.ARC20_06045"/>
<keyword evidence="3" id="KW-1185">Reference proteome</keyword>
<comment type="caution">
    <text evidence="2">The sequence shown here is derived from an EMBL/GenBank/DDBJ whole genome shotgun (WGS) entry which is preliminary data.</text>
</comment>
<evidence type="ECO:0000313" key="2">
    <source>
        <dbReference type="EMBL" id="KRG45967.1"/>
    </source>
</evidence>
<gene>
    <name evidence="2" type="ORF">ARC20_06045</name>
</gene>
<dbReference type="EMBL" id="LLXU01000058">
    <property type="protein sequence ID" value="KRG45967.1"/>
    <property type="molecule type" value="Genomic_DNA"/>
</dbReference>